<reference evidence="2 3" key="1">
    <citation type="journal article" date="2021" name="Elife">
        <title>Chloroplast acquisition without the gene transfer in kleptoplastic sea slugs, Plakobranchus ocellatus.</title>
        <authorList>
            <person name="Maeda T."/>
            <person name="Takahashi S."/>
            <person name="Yoshida T."/>
            <person name="Shimamura S."/>
            <person name="Takaki Y."/>
            <person name="Nagai Y."/>
            <person name="Toyoda A."/>
            <person name="Suzuki Y."/>
            <person name="Arimoto A."/>
            <person name="Ishii H."/>
            <person name="Satoh N."/>
            <person name="Nishiyama T."/>
            <person name="Hasebe M."/>
            <person name="Maruyama T."/>
            <person name="Minagawa J."/>
            <person name="Obokata J."/>
            <person name="Shigenobu S."/>
        </authorList>
    </citation>
    <scope>NUCLEOTIDE SEQUENCE [LARGE SCALE GENOMIC DNA]</scope>
</reference>
<accession>A0AAV4DGX9</accession>
<dbReference type="EMBL" id="BLXT01007882">
    <property type="protein sequence ID" value="GFO43512.1"/>
    <property type="molecule type" value="Genomic_DNA"/>
</dbReference>
<protein>
    <submittedName>
        <fullName evidence="2">Uncharacterized protein</fullName>
    </submittedName>
</protein>
<name>A0AAV4DGX9_9GAST</name>
<sequence>MYQSTTKSENCKDRGEEVAHPADDRPKIISDWLKESTRQAGLMAQDRVGFRAAAWVGDHVWKGFTIKREPVHNKVISGFQAPFRPGRRGRCELKTERQKDPCGSQGGFFSLCVTDTLSCRIGKD</sequence>
<dbReference type="Proteomes" id="UP000735302">
    <property type="component" value="Unassembled WGS sequence"/>
</dbReference>
<evidence type="ECO:0000256" key="1">
    <source>
        <dbReference type="SAM" id="MobiDB-lite"/>
    </source>
</evidence>
<gene>
    <name evidence="2" type="ORF">PoB_007001700</name>
</gene>
<keyword evidence="3" id="KW-1185">Reference proteome</keyword>
<proteinExistence type="predicted"/>
<dbReference type="AlphaFoldDB" id="A0AAV4DGX9"/>
<evidence type="ECO:0000313" key="2">
    <source>
        <dbReference type="EMBL" id="GFO43512.1"/>
    </source>
</evidence>
<feature type="compositionally biased region" description="Basic and acidic residues" evidence="1">
    <location>
        <begin position="9"/>
        <end position="24"/>
    </location>
</feature>
<organism evidence="2 3">
    <name type="scientific">Plakobranchus ocellatus</name>
    <dbReference type="NCBI Taxonomy" id="259542"/>
    <lineage>
        <taxon>Eukaryota</taxon>
        <taxon>Metazoa</taxon>
        <taxon>Spiralia</taxon>
        <taxon>Lophotrochozoa</taxon>
        <taxon>Mollusca</taxon>
        <taxon>Gastropoda</taxon>
        <taxon>Heterobranchia</taxon>
        <taxon>Euthyneura</taxon>
        <taxon>Panpulmonata</taxon>
        <taxon>Sacoglossa</taxon>
        <taxon>Placobranchoidea</taxon>
        <taxon>Plakobranchidae</taxon>
        <taxon>Plakobranchus</taxon>
    </lineage>
</organism>
<feature type="region of interest" description="Disordered" evidence="1">
    <location>
        <begin position="1"/>
        <end position="24"/>
    </location>
</feature>
<comment type="caution">
    <text evidence="2">The sequence shown here is derived from an EMBL/GenBank/DDBJ whole genome shotgun (WGS) entry which is preliminary data.</text>
</comment>
<evidence type="ECO:0000313" key="3">
    <source>
        <dbReference type="Proteomes" id="UP000735302"/>
    </source>
</evidence>